<sequence>MWGQKPYDKDISPVENLAVSLAALGEGWHNYHHVFPWDYKTGWAYDLKSVSKGMIARRAKKCGDGSHPQIWGYGDTDIEKEDMEELETMAEENELLEHSE</sequence>
<keyword evidence="4" id="KW-0812">Transmembrane</keyword>
<dbReference type="EMBL" id="JAPWTJ010001009">
    <property type="protein sequence ID" value="KAJ8974365.1"/>
    <property type="molecule type" value="Genomic_DNA"/>
</dbReference>
<keyword evidence="9" id="KW-0472">Membrane</keyword>
<keyword evidence="5" id="KW-0276">Fatty acid metabolism</keyword>
<gene>
    <name evidence="11" type="ORF">NQ317_002965</name>
</gene>
<evidence type="ECO:0000256" key="9">
    <source>
        <dbReference type="ARBA" id="ARBA00023136"/>
    </source>
</evidence>
<evidence type="ECO:0000256" key="10">
    <source>
        <dbReference type="ARBA" id="ARBA00023160"/>
    </source>
</evidence>
<dbReference type="PANTHER" id="PTHR11351">
    <property type="entry name" value="ACYL-COA DESATURASE"/>
    <property type="match status" value="1"/>
</dbReference>
<keyword evidence="10" id="KW-0275">Fatty acid biosynthesis</keyword>
<evidence type="ECO:0000256" key="4">
    <source>
        <dbReference type="ARBA" id="ARBA00022692"/>
    </source>
</evidence>
<comment type="caution">
    <text evidence="11">The sequence shown here is derived from an EMBL/GenBank/DDBJ whole genome shotgun (WGS) entry which is preliminary data.</text>
</comment>
<evidence type="ECO:0000256" key="3">
    <source>
        <dbReference type="ARBA" id="ARBA00022516"/>
    </source>
</evidence>
<dbReference type="PANTHER" id="PTHR11351:SF61">
    <property type="entry name" value="RH14937P"/>
    <property type="match status" value="1"/>
</dbReference>
<evidence type="ECO:0000256" key="2">
    <source>
        <dbReference type="ARBA" id="ARBA00009295"/>
    </source>
</evidence>
<proteinExistence type="inferred from homology"/>
<keyword evidence="8" id="KW-0443">Lipid metabolism</keyword>
<keyword evidence="7" id="KW-0560">Oxidoreductase</keyword>
<evidence type="ECO:0000256" key="1">
    <source>
        <dbReference type="ARBA" id="ARBA00004141"/>
    </source>
</evidence>
<evidence type="ECO:0000313" key="12">
    <source>
        <dbReference type="Proteomes" id="UP001162164"/>
    </source>
</evidence>
<keyword evidence="12" id="KW-1185">Reference proteome</keyword>
<comment type="subcellular location">
    <subcellularLocation>
        <location evidence="1">Membrane</location>
        <topology evidence="1">Multi-pass membrane protein</topology>
    </subcellularLocation>
</comment>
<dbReference type="Proteomes" id="UP001162164">
    <property type="component" value="Unassembled WGS sequence"/>
</dbReference>
<evidence type="ECO:0000313" key="11">
    <source>
        <dbReference type="EMBL" id="KAJ8974365.1"/>
    </source>
</evidence>
<keyword evidence="3" id="KW-0444">Lipid biosynthesis</keyword>
<accession>A0ABQ9J866</accession>
<protein>
    <submittedName>
        <fullName evidence="11">Uncharacterized protein</fullName>
    </submittedName>
</protein>
<organism evidence="11 12">
    <name type="scientific">Molorchus minor</name>
    <dbReference type="NCBI Taxonomy" id="1323400"/>
    <lineage>
        <taxon>Eukaryota</taxon>
        <taxon>Metazoa</taxon>
        <taxon>Ecdysozoa</taxon>
        <taxon>Arthropoda</taxon>
        <taxon>Hexapoda</taxon>
        <taxon>Insecta</taxon>
        <taxon>Pterygota</taxon>
        <taxon>Neoptera</taxon>
        <taxon>Endopterygota</taxon>
        <taxon>Coleoptera</taxon>
        <taxon>Polyphaga</taxon>
        <taxon>Cucujiformia</taxon>
        <taxon>Chrysomeloidea</taxon>
        <taxon>Cerambycidae</taxon>
        <taxon>Lamiinae</taxon>
        <taxon>Monochamini</taxon>
        <taxon>Molorchus</taxon>
    </lineage>
</organism>
<comment type="similarity">
    <text evidence="2">Belongs to the fatty acid desaturase type 1 family.</text>
</comment>
<evidence type="ECO:0000256" key="8">
    <source>
        <dbReference type="ARBA" id="ARBA00023098"/>
    </source>
</evidence>
<keyword evidence="6" id="KW-1133">Transmembrane helix</keyword>
<evidence type="ECO:0000256" key="7">
    <source>
        <dbReference type="ARBA" id="ARBA00023002"/>
    </source>
</evidence>
<name>A0ABQ9J866_9CUCU</name>
<evidence type="ECO:0000256" key="6">
    <source>
        <dbReference type="ARBA" id="ARBA00022989"/>
    </source>
</evidence>
<dbReference type="InterPro" id="IPR015876">
    <property type="entry name" value="Acyl-CoA_DS"/>
</dbReference>
<reference evidence="11" key="1">
    <citation type="journal article" date="2023" name="Insect Mol. Biol.">
        <title>Genome sequencing provides insights into the evolution of gene families encoding plant cell wall-degrading enzymes in longhorned beetles.</title>
        <authorList>
            <person name="Shin N.R."/>
            <person name="Okamura Y."/>
            <person name="Kirsch R."/>
            <person name="Pauchet Y."/>
        </authorList>
    </citation>
    <scope>NUCLEOTIDE SEQUENCE</scope>
    <source>
        <strain evidence="11">MMC_N1</strain>
    </source>
</reference>
<evidence type="ECO:0000256" key="5">
    <source>
        <dbReference type="ARBA" id="ARBA00022832"/>
    </source>
</evidence>